<dbReference type="Proteomes" id="UP000215223">
    <property type="component" value="Unassembled WGS sequence"/>
</dbReference>
<dbReference type="AlphaFoldDB" id="A0A229S2V7"/>
<name>A0A229S2V7_9PSEU</name>
<feature type="compositionally biased region" description="Basic and acidic residues" evidence="1">
    <location>
        <begin position="1"/>
        <end position="15"/>
    </location>
</feature>
<sequence>MVFEDDRRSHAEPGERTTCPPPDDREDVFRPQLELASHFDEYVDQLAGLVVVQPRGEVRDSYIDILVGLSNAAEAFRRSEAGDTQEAAERLRSAVDLLARARTDGFVLVHA</sequence>
<dbReference type="EMBL" id="NMQT01000077">
    <property type="protein sequence ID" value="OXM53238.1"/>
    <property type="molecule type" value="Genomic_DNA"/>
</dbReference>
<accession>A0A229S2V7</accession>
<comment type="caution">
    <text evidence="2">The sequence shown here is derived from an EMBL/GenBank/DDBJ whole genome shotgun (WGS) entry which is preliminary data.</text>
</comment>
<dbReference type="RefSeq" id="WP_093935874.1">
    <property type="nucleotide sequence ID" value="NZ_NMQT01000077.1"/>
</dbReference>
<proteinExistence type="predicted"/>
<evidence type="ECO:0000313" key="3">
    <source>
        <dbReference type="Proteomes" id="UP000215223"/>
    </source>
</evidence>
<protein>
    <submittedName>
        <fullName evidence="2">Uncharacterized protein</fullName>
    </submittedName>
</protein>
<reference evidence="2 3" key="1">
    <citation type="submission" date="2017-07" db="EMBL/GenBank/DDBJ databases">
        <title>Amycolatopsis thailandensis Genome sequencing and assembly.</title>
        <authorList>
            <person name="Kaur N."/>
            <person name="Mayilraj S."/>
        </authorList>
    </citation>
    <scope>NUCLEOTIDE SEQUENCE [LARGE SCALE GENOMIC DNA]</scope>
    <source>
        <strain evidence="2 3">JCM 16380</strain>
    </source>
</reference>
<gene>
    <name evidence="2" type="ORF">CFP71_22225</name>
</gene>
<evidence type="ECO:0000313" key="2">
    <source>
        <dbReference type="EMBL" id="OXM53238.1"/>
    </source>
</evidence>
<feature type="region of interest" description="Disordered" evidence="1">
    <location>
        <begin position="1"/>
        <end position="26"/>
    </location>
</feature>
<organism evidence="2 3">
    <name type="scientific">Amycolatopsis thailandensis</name>
    <dbReference type="NCBI Taxonomy" id="589330"/>
    <lineage>
        <taxon>Bacteria</taxon>
        <taxon>Bacillati</taxon>
        <taxon>Actinomycetota</taxon>
        <taxon>Actinomycetes</taxon>
        <taxon>Pseudonocardiales</taxon>
        <taxon>Pseudonocardiaceae</taxon>
        <taxon>Amycolatopsis</taxon>
    </lineage>
</organism>
<keyword evidence="3" id="KW-1185">Reference proteome</keyword>
<evidence type="ECO:0000256" key="1">
    <source>
        <dbReference type="SAM" id="MobiDB-lite"/>
    </source>
</evidence>